<organism evidence="2 3">
    <name type="scientific">Actinomadura fulvescens</name>
    <dbReference type="NCBI Taxonomy" id="46160"/>
    <lineage>
        <taxon>Bacteria</taxon>
        <taxon>Bacillati</taxon>
        <taxon>Actinomycetota</taxon>
        <taxon>Actinomycetes</taxon>
        <taxon>Streptosporangiales</taxon>
        <taxon>Thermomonosporaceae</taxon>
        <taxon>Actinomadura</taxon>
    </lineage>
</organism>
<reference evidence="2 3" key="1">
    <citation type="journal article" date="2019" name="Int. J. Syst. Evol. Microbiol.">
        <title>The Global Catalogue of Microorganisms (GCM) 10K type strain sequencing project: providing services to taxonomists for standard genome sequencing and annotation.</title>
        <authorList>
            <consortium name="The Broad Institute Genomics Platform"/>
            <consortium name="The Broad Institute Genome Sequencing Center for Infectious Disease"/>
            <person name="Wu L."/>
            <person name="Ma J."/>
        </authorList>
    </citation>
    <scope>NUCLEOTIDE SEQUENCE [LARGE SCALE GENOMIC DNA]</scope>
    <source>
        <strain evidence="2 3">JCM 6833</strain>
    </source>
</reference>
<feature type="signal peptide" evidence="1">
    <location>
        <begin position="1"/>
        <end position="30"/>
    </location>
</feature>
<sequence length="169" mass="18423">MSSSRLVKIAFVAGSAAVGLSVMAPAHAQAASVAAPQTSAPAVTTVDGPAKAAGWQKVKNGQLVYLKDGKCKSRARIHNVFPAAATAYSQLDKGKCWHWVKTWWVQPKTGVWKVGVAHGTRRTNFVSRGPAWNPARHNKGWYAYRAEFGLCGSKNHCVKKWVQVPKWGW</sequence>
<proteinExistence type="predicted"/>
<evidence type="ECO:0000313" key="2">
    <source>
        <dbReference type="EMBL" id="GAA2615395.1"/>
    </source>
</evidence>
<gene>
    <name evidence="2" type="ORF">GCM10010411_58020</name>
</gene>
<evidence type="ECO:0000313" key="3">
    <source>
        <dbReference type="Proteomes" id="UP001501509"/>
    </source>
</evidence>
<name>A0ABN3Q3Q4_9ACTN</name>
<evidence type="ECO:0000256" key="1">
    <source>
        <dbReference type="SAM" id="SignalP"/>
    </source>
</evidence>
<protein>
    <recommendedName>
        <fullName evidence="4">Secreted protein</fullName>
    </recommendedName>
</protein>
<feature type="chain" id="PRO_5045391672" description="Secreted protein" evidence="1">
    <location>
        <begin position="31"/>
        <end position="169"/>
    </location>
</feature>
<dbReference type="EMBL" id="BAAATD010000008">
    <property type="protein sequence ID" value="GAA2615395.1"/>
    <property type="molecule type" value="Genomic_DNA"/>
</dbReference>
<evidence type="ECO:0008006" key="4">
    <source>
        <dbReference type="Google" id="ProtNLM"/>
    </source>
</evidence>
<dbReference type="Proteomes" id="UP001501509">
    <property type="component" value="Unassembled WGS sequence"/>
</dbReference>
<comment type="caution">
    <text evidence="2">The sequence shown here is derived from an EMBL/GenBank/DDBJ whole genome shotgun (WGS) entry which is preliminary data.</text>
</comment>
<keyword evidence="1" id="KW-0732">Signal</keyword>
<accession>A0ABN3Q3Q4</accession>
<dbReference type="RefSeq" id="WP_344545626.1">
    <property type="nucleotide sequence ID" value="NZ_BAAATD010000008.1"/>
</dbReference>
<keyword evidence="3" id="KW-1185">Reference proteome</keyword>